<organism evidence="2 3">
    <name type="scientific">Chitinophaga cymbidii</name>
    <dbReference type="NCBI Taxonomy" id="1096750"/>
    <lineage>
        <taxon>Bacteria</taxon>
        <taxon>Pseudomonadati</taxon>
        <taxon>Bacteroidota</taxon>
        <taxon>Chitinophagia</taxon>
        <taxon>Chitinophagales</taxon>
        <taxon>Chitinophagaceae</taxon>
        <taxon>Chitinophaga</taxon>
    </lineage>
</organism>
<dbReference type="Gene3D" id="3.20.20.80">
    <property type="entry name" value="Glycosidases"/>
    <property type="match status" value="1"/>
</dbReference>
<dbReference type="PANTHER" id="PTHR42732:SF2">
    <property type="entry name" value="BETA-MANNOSIDASE"/>
    <property type="match status" value="1"/>
</dbReference>
<dbReference type="InterPro" id="IPR051913">
    <property type="entry name" value="GH2_Domain-Containing"/>
</dbReference>
<accession>A0A512RH50</accession>
<sequence>MNRLKYHIKKGAFCLFVLLCFGCDNRYDFPIPRNSFEETELPPPAKVTLSKSGGSWKMFIDGTAHFVKGVCANNYYGESAAFGANTIRTYGVADDSQKILDDAFKAGLYVNFGLYMKRETDGFDYNNEAAVKQQHEQMKEAVLRFKDHPALLCWSIGNEAEASYTNTKLWTAVNEVAKFIHQVDPNHPTTVALSNSDVTKIGLVADMAPEIDILSVNSYAPTLPNVAANLASAGWEKPYMITEFGPRGTWQMAPEPTRVLNWGGLVEQTSTEKADVYLQAYQDHISKNSTNGCIGSFVFVWGYQKHGEVLTWFGLLDKKGYTFPAVDAMQFAWTGSYPANRAPVIQDRNAVLMNGKKAEENISVEKGSGNTASVIATDPDNDPLTYSWIIMKEGSAAADGSLPDGIPGLITDNKLSGIAFKAPSETGGYRLIVFVSDDANKKVASAVIPFYVN</sequence>
<dbReference type="PANTHER" id="PTHR42732">
    <property type="entry name" value="BETA-GALACTOSIDASE"/>
    <property type="match status" value="1"/>
</dbReference>
<dbReference type="RefSeq" id="WP_146858931.1">
    <property type="nucleotide sequence ID" value="NZ_BKAU01000001.1"/>
</dbReference>
<proteinExistence type="predicted"/>
<protein>
    <recommendedName>
        <fullName evidence="1">Glycoside hydrolase family 2 catalytic domain-containing protein</fullName>
    </recommendedName>
</protein>
<dbReference type="Gene3D" id="2.60.40.10">
    <property type="entry name" value="Immunoglobulins"/>
    <property type="match status" value="1"/>
</dbReference>
<dbReference type="AlphaFoldDB" id="A0A512RH50"/>
<dbReference type="EMBL" id="BKAU01000001">
    <property type="protein sequence ID" value="GEP95023.1"/>
    <property type="molecule type" value="Genomic_DNA"/>
</dbReference>
<gene>
    <name evidence="2" type="ORF">CCY01nite_12830</name>
</gene>
<name>A0A512RH50_9BACT</name>
<evidence type="ECO:0000313" key="2">
    <source>
        <dbReference type="EMBL" id="GEP95023.1"/>
    </source>
</evidence>
<evidence type="ECO:0000313" key="3">
    <source>
        <dbReference type="Proteomes" id="UP000321436"/>
    </source>
</evidence>
<reference evidence="2 3" key="1">
    <citation type="submission" date="2019-07" db="EMBL/GenBank/DDBJ databases">
        <title>Whole genome shotgun sequence of Chitinophaga cymbidii NBRC 109752.</title>
        <authorList>
            <person name="Hosoyama A."/>
            <person name="Uohara A."/>
            <person name="Ohji S."/>
            <person name="Ichikawa N."/>
        </authorList>
    </citation>
    <scope>NUCLEOTIDE SEQUENCE [LARGE SCALE GENOMIC DNA]</scope>
    <source>
        <strain evidence="2 3">NBRC 109752</strain>
    </source>
</reference>
<dbReference type="GO" id="GO:0004553">
    <property type="term" value="F:hydrolase activity, hydrolyzing O-glycosyl compounds"/>
    <property type="evidence" value="ECO:0007669"/>
    <property type="project" value="InterPro"/>
</dbReference>
<keyword evidence="3" id="KW-1185">Reference proteome</keyword>
<dbReference type="GO" id="GO:0005975">
    <property type="term" value="P:carbohydrate metabolic process"/>
    <property type="evidence" value="ECO:0007669"/>
    <property type="project" value="InterPro"/>
</dbReference>
<feature type="domain" description="Glycoside hydrolase family 2 catalytic" evidence="1">
    <location>
        <begin position="127"/>
        <end position="245"/>
    </location>
</feature>
<dbReference type="SUPFAM" id="SSF51445">
    <property type="entry name" value="(Trans)glycosidases"/>
    <property type="match status" value="1"/>
</dbReference>
<dbReference type="InterPro" id="IPR013783">
    <property type="entry name" value="Ig-like_fold"/>
</dbReference>
<evidence type="ECO:0000259" key="1">
    <source>
        <dbReference type="Pfam" id="PF02836"/>
    </source>
</evidence>
<dbReference type="Pfam" id="PF02836">
    <property type="entry name" value="Glyco_hydro_2_C"/>
    <property type="match status" value="1"/>
</dbReference>
<dbReference type="Proteomes" id="UP000321436">
    <property type="component" value="Unassembled WGS sequence"/>
</dbReference>
<comment type="caution">
    <text evidence="2">The sequence shown here is derived from an EMBL/GenBank/DDBJ whole genome shotgun (WGS) entry which is preliminary data.</text>
</comment>
<dbReference type="OrthoDB" id="9801077at2"/>
<dbReference type="InterPro" id="IPR006103">
    <property type="entry name" value="Glyco_hydro_2_cat"/>
</dbReference>
<dbReference type="InterPro" id="IPR017853">
    <property type="entry name" value="GH"/>
</dbReference>